<dbReference type="Pfam" id="PF00512">
    <property type="entry name" value="HisKA"/>
    <property type="match status" value="1"/>
</dbReference>
<evidence type="ECO:0000256" key="9">
    <source>
        <dbReference type="SAM" id="MobiDB-lite"/>
    </source>
</evidence>
<dbReference type="Proteomes" id="UP000019460">
    <property type="component" value="Unassembled WGS sequence"/>
</dbReference>
<evidence type="ECO:0000259" key="13">
    <source>
        <dbReference type="PROSITE" id="PS50113"/>
    </source>
</evidence>
<feature type="compositionally biased region" description="Polar residues" evidence="9">
    <location>
        <begin position="869"/>
        <end position="882"/>
    </location>
</feature>
<evidence type="ECO:0000256" key="8">
    <source>
        <dbReference type="ARBA" id="ARBA00023012"/>
    </source>
</evidence>
<keyword evidence="3" id="KW-0597">Phosphoprotein</keyword>
<dbReference type="PROSITE" id="PS50112">
    <property type="entry name" value="PAS"/>
    <property type="match status" value="1"/>
</dbReference>
<dbReference type="PROSITE" id="PS50109">
    <property type="entry name" value="HIS_KIN"/>
    <property type="match status" value="1"/>
</dbReference>
<dbReference type="PANTHER" id="PTHR43065">
    <property type="entry name" value="SENSOR HISTIDINE KINASE"/>
    <property type="match status" value="1"/>
</dbReference>
<dbReference type="InterPro" id="IPR005467">
    <property type="entry name" value="His_kinase_dom"/>
</dbReference>
<dbReference type="SUPFAM" id="SSF55785">
    <property type="entry name" value="PYP-like sensor domain (PAS domain)"/>
    <property type="match status" value="1"/>
</dbReference>
<dbReference type="PANTHER" id="PTHR43065:SF46">
    <property type="entry name" value="C4-DICARBOXYLATE TRANSPORT SENSOR PROTEIN DCTB"/>
    <property type="match status" value="1"/>
</dbReference>
<dbReference type="SMART" id="SM00091">
    <property type="entry name" value="PAS"/>
    <property type="match status" value="2"/>
</dbReference>
<gene>
    <name evidence="14" type="ORF">D779_3714</name>
</gene>
<keyword evidence="10" id="KW-0472">Membrane</keyword>
<keyword evidence="4" id="KW-0808">Transferase</keyword>
<dbReference type="SMART" id="SM00387">
    <property type="entry name" value="HATPase_c"/>
    <property type="match status" value="1"/>
</dbReference>
<keyword evidence="6" id="KW-0418">Kinase</keyword>
<keyword evidence="10" id="KW-0812">Transmembrane</keyword>
<dbReference type="CDD" id="cd00082">
    <property type="entry name" value="HisKA"/>
    <property type="match status" value="1"/>
</dbReference>
<dbReference type="Pfam" id="PF13426">
    <property type="entry name" value="PAS_9"/>
    <property type="match status" value="1"/>
</dbReference>
<dbReference type="InterPro" id="IPR035965">
    <property type="entry name" value="PAS-like_dom_sf"/>
</dbReference>
<dbReference type="InterPro" id="IPR000700">
    <property type="entry name" value="PAS-assoc_C"/>
</dbReference>
<keyword evidence="5" id="KW-0547">Nucleotide-binding</keyword>
<evidence type="ECO:0000256" key="7">
    <source>
        <dbReference type="ARBA" id="ARBA00022840"/>
    </source>
</evidence>
<keyword evidence="8" id="KW-0902">Two-component regulatory system</keyword>
<dbReference type="GO" id="GO:0000155">
    <property type="term" value="F:phosphorelay sensor kinase activity"/>
    <property type="evidence" value="ECO:0007669"/>
    <property type="project" value="InterPro"/>
</dbReference>
<reference evidence="14 15" key="1">
    <citation type="submission" date="2012-11" db="EMBL/GenBank/DDBJ databases">
        <title>Genome assembly of Thiorhodococcus sp. AK35.</title>
        <authorList>
            <person name="Nupur N."/>
            <person name="Khatri I."/>
            <person name="Subramanian S."/>
            <person name="Pinnaka A."/>
        </authorList>
    </citation>
    <scope>NUCLEOTIDE SEQUENCE [LARGE SCALE GENOMIC DNA]</scope>
    <source>
        <strain evidence="14 15">AK35</strain>
    </source>
</reference>
<dbReference type="NCBIfam" id="TIGR00229">
    <property type="entry name" value="sensory_box"/>
    <property type="match status" value="1"/>
</dbReference>
<feature type="transmembrane region" description="Helical" evidence="10">
    <location>
        <begin position="312"/>
        <end position="330"/>
    </location>
</feature>
<evidence type="ECO:0000256" key="3">
    <source>
        <dbReference type="ARBA" id="ARBA00022553"/>
    </source>
</evidence>
<comment type="catalytic activity">
    <reaction evidence="1">
        <text>ATP + protein L-histidine = ADP + protein N-phospho-L-histidine.</text>
        <dbReference type="EC" id="2.7.13.3"/>
    </reaction>
</comment>
<feature type="domain" description="PAC" evidence="13">
    <location>
        <begin position="470"/>
        <end position="520"/>
    </location>
</feature>
<dbReference type="InterPro" id="IPR036097">
    <property type="entry name" value="HisK_dim/P_sf"/>
</dbReference>
<evidence type="ECO:0000259" key="12">
    <source>
        <dbReference type="PROSITE" id="PS50112"/>
    </source>
</evidence>
<evidence type="ECO:0000313" key="15">
    <source>
        <dbReference type="Proteomes" id="UP000019460"/>
    </source>
</evidence>
<dbReference type="CDD" id="cd00130">
    <property type="entry name" value="PAS"/>
    <property type="match status" value="1"/>
</dbReference>
<evidence type="ECO:0000256" key="4">
    <source>
        <dbReference type="ARBA" id="ARBA00022679"/>
    </source>
</evidence>
<comment type="caution">
    <text evidence="14">The sequence shown here is derived from an EMBL/GenBank/DDBJ whole genome shotgun (WGS) entry which is preliminary data.</text>
</comment>
<dbReference type="SUPFAM" id="SSF47384">
    <property type="entry name" value="Homodimeric domain of signal transducing histidine kinase"/>
    <property type="match status" value="1"/>
</dbReference>
<feature type="domain" description="Histidine kinase" evidence="11">
    <location>
        <begin position="644"/>
        <end position="859"/>
    </location>
</feature>
<sequence length="888" mass="99545">MRDGLLEEAVILIRITIKPFLFRLLRRVPMPWIAICVGLAAGTAIWTVLDQIQSRQVDKIFDQELNTQLVLRARESLIRFDRYLSSYAATTRLLANHRKLSEYLEPMFWSRDERVTPVVYKDFRPQWLPDFFERDALTPPSQVLLTDVQGRVREIFQPTAESAPEEVASQVPTQFLDGREVRAVIDRFGDRLYLIASDAVEDAGGYDMGFLVVLVPVDDAFIGASQRGLDLGRAAVALVDSDDQRIVASVDSSALPLGSTLADWSDTYIITSQSLPEYEGSDSNLLFATFVPNASLEKMSRHVRIFERRQRFFAAAVFVIVFTGVIYLVSSRLNKVLKRMTRFSQRALGIPEPGFNRGGNQLLLLEEWIQHFTQLVMTAREEMSRRHQAEMRESEALKAAMMEASLDAIVTLDRQGKVIEFNPAAERLFGVARILAIGAVFTERFLPGVARPAFLRLLDRSRHLHREPLGRGELIALRADGSELPVEISIAPIELEDERFHTLYIHDISSRKRAEQEIKSLARFASESPNPILRVSAEGLVVYANNASRPLLHAWSAEPGEYLPDAWGREVAQALDAGQPTDREMDFSGQVFSLLLAPIRDLGYVNIYARDITAIRRAEQESRQHQAELVHVCRLSTMGEVATGMAHELNQPLSAIVNYANGCTRRLQGGAGRPEELIGAMDQIAAQAKRASEIIRRLRALVGKQPPIRARVDLNHLVREVCSFLEFETNRTGVQIRLELSVEEIPVCVDLVQVEQVLLNLVGNALDALEERPESDRRLRILTRAGNERAEVLVEDSGPGIEHERLPLLFDAFVTTKESGMGMGLAISQTIVENHDGRIWAESELGRGSVFHMTLPLSPAAKDAEDEPNTSLDPSQSLSEQTIQKKDE</sequence>
<keyword evidence="7" id="KW-0067">ATP-binding</keyword>
<dbReference type="InterPro" id="IPR036890">
    <property type="entry name" value="HATPase_C_sf"/>
</dbReference>
<evidence type="ECO:0000256" key="1">
    <source>
        <dbReference type="ARBA" id="ARBA00000085"/>
    </source>
</evidence>
<dbReference type="InterPro" id="IPR000014">
    <property type="entry name" value="PAS"/>
</dbReference>
<accession>W9VBN2</accession>
<evidence type="ECO:0000256" key="10">
    <source>
        <dbReference type="SAM" id="Phobius"/>
    </source>
</evidence>
<dbReference type="STRING" id="1249627.D779_3714"/>
<dbReference type="InterPro" id="IPR003594">
    <property type="entry name" value="HATPase_dom"/>
</dbReference>
<dbReference type="PRINTS" id="PR00344">
    <property type="entry name" value="BCTRLSENSOR"/>
</dbReference>
<feature type="transmembrane region" description="Helical" evidence="10">
    <location>
        <begin position="30"/>
        <end position="49"/>
    </location>
</feature>
<dbReference type="GO" id="GO:0005524">
    <property type="term" value="F:ATP binding"/>
    <property type="evidence" value="ECO:0007669"/>
    <property type="project" value="UniProtKB-KW"/>
</dbReference>
<dbReference type="InterPro" id="IPR003661">
    <property type="entry name" value="HisK_dim/P_dom"/>
</dbReference>
<dbReference type="Gene3D" id="1.10.287.130">
    <property type="match status" value="1"/>
</dbReference>
<evidence type="ECO:0000259" key="11">
    <source>
        <dbReference type="PROSITE" id="PS50109"/>
    </source>
</evidence>
<evidence type="ECO:0000256" key="6">
    <source>
        <dbReference type="ARBA" id="ARBA00022777"/>
    </source>
</evidence>
<dbReference type="Gene3D" id="3.30.450.20">
    <property type="entry name" value="PAS domain"/>
    <property type="match status" value="2"/>
</dbReference>
<name>W9VBN2_9GAMM</name>
<feature type="region of interest" description="Disordered" evidence="9">
    <location>
        <begin position="858"/>
        <end position="888"/>
    </location>
</feature>
<dbReference type="SUPFAM" id="SSF55874">
    <property type="entry name" value="ATPase domain of HSP90 chaperone/DNA topoisomerase II/histidine kinase"/>
    <property type="match status" value="1"/>
</dbReference>
<protein>
    <recommendedName>
        <fullName evidence="2">histidine kinase</fullName>
        <ecNumber evidence="2">2.7.13.3</ecNumber>
    </recommendedName>
</protein>
<proteinExistence type="predicted"/>
<feature type="domain" description="PAS" evidence="12">
    <location>
        <begin position="394"/>
        <end position="438"/>
    </location>
</feature>
<dbReference type="SMART" id="SM00388">
    <property type="entry name" value="HisKA"/>
    <property type="match status" value="1"/>
</dbReference>
<dbReference type="InterPro" id="IPR004358">
    <property type="entry name" value="Sig_transdc_His_kin-like_C"/>
</dbReference>
<dbReference type="Gene3D" id="3.30.565.10">
    <property type="entry name" value="Histidine kinase-like ATPase, C-terminal domain"/>
    <property type="match status" value="1"/>
</dbReference>
<dbReference type="eggNOG" id="COG4191">
    <property type="taxonomic scope" value="Bacteria"/>
</dbReference>
<organism evidence="14 15">
    <name type="scientific">Imhoffiella purpurea</name>
    <dbReference type="NCBI Taxonomy" id="1249627"/>
    <lineage>
        <taxon>Bacteria</taxon>
        <taxon>Pseudomonadati</taxon>
        <taxon>Pseudomonadota</taxon>
        <taxon>Gammaproteobacteria</taxon>
        <taxon>Chromatiales</taxon>
        <taxon>Chromatiaceae</taxon>
        <taxon>Imhoffiella</taxon>
    </lineage>
</organism>
<dbReference type="PROSITE" id="PS50113">
    <property type="entry name" value="PAC"/>
    <property type="match status" value="1"/>
</dbReference>
<evidence type="ECO:0000256" key="5">
    <source>
        <dbReference type="ARBA" id="ARBA00022741"/>
    </source>
</evidence>
<keyword evidence="15" id="KW-1185">Reference proteome</keyword>
<keyword evidence="10" id="KW-1133">Transmembrane helix</keyword>
<evidence type="ECO:0000256" key="2">
    <source>
        <dbReference type="ARBA" id="ARBA00012438"/>
    </source>
</evidence>
<dbReference type="EC" id="2.7.13.3" evidence="2"/>
<dbReference type="AlphaFoldDB" id="W9VBN2"/>
<dbReference type="eggNOG" id="COG5000">
    <property type="taxonomic scope" value="Bacteria"/>
</dbReference>
<dbReference type="Pfam" id="PF02518">
    <property type="entry name" value="HATPase_c"/>
    <property type="match status" value="1"/>
</dbReference>
<evidence type="ECO:0000313" key="14">
    <source>
        <dbReference type="EMBL" id="EXJ13452.1"/>
    </source>
</evidence>
<dbReference type="EMBL" id="AONC01000069">
    <property type="protein sequence ID" value="EXJ13452.1"/>
    <property type="molecule type" value="Genomic_DNA"/>
</dbReference>